<accession>A0A7W1WTL7</accession>
<feature type="transmembrane region" description="Helical" evidence="1">
    <location>
        <begin position="6"/>
        <end position="29"/>
    </location>
</feature>
<organism evidence="2 3">
    <name type="scientific">Paenactinomyces guangxiensis</name>
    <dbReference type="NCBI Taxonomy" id="1490290"/>
    <lineage>
        <taxon>Bacteria</taxon>
        <taxon>Bacillati</taxon>
        <taxon>Bacillota</taxon>
        <taxon>Bacilli</taxon>
        <taxon>Bacillales</taxon>
        <taxon>Thermoactinomycetaceae</taxon>
        <taxon>Paenactinomyces</taxon>
    </lineage>
</organism>
<proteinExistence type="predicted"/>
<comment type="caution">
    <text evidence="2">The sequence shown here is derived from an EMBL/GenBank/DDBJ whole genome shotgun (WGS) entry which is preliminary data.</text>
</comment>
<keyword evidence="1" id="KW-1133">Transmembrane helix</keyword>
<sequence length="47" mass="5363">MEGFWFHLLVIPGIFLLGRLSGSIKIAGFRAKPVSSRKKTRFFSRLP</sequence>
<evidence type="ECO:0000256" key="1">
    <source>
        <dbReference type="SAM" id="Phobius"/>
    </source>
</evidence>
<dbReference type="Proteomes" id="UP000535491">
    <property type="component" value="Unassembled WGS sequence"/>
</dbReference>
<keyword evidence="1" id="KW-0472">Membrane</keyword>
<evidence type="ECO:0000313" key="3">
    <source>
        <dbReference type="Proteomes" id="UP000535491"/>
    </source>
</evidence>
<dbReference type="AlphaFoldDB" id="A0A7W1WTL7"/>
<gene>
    <name evidence="2" type="ORF">H1191_15035</name>
</gene>
<protein>
    <submittedName>
        <fullName evidence="2">Uncharacterized protein</fullName>
    </submittedName>
</protein>
<dbReference type="EMBL" id="JACEIQ010000017">
    <property type="protein sequence ID" value="MBA4495611.1"/>
    <property type="molecule type" value="Genomic_DNA"/>
</dbReference>
<reference evidence="2 3" key="1">
    <citation type="submission" date="2020-07" db="EMBL/GenBank/DDBJ databases">
        <authorList>
            <person name="Feng H."/>
        </authorList>
    </citation>
    <scope>NUCLEOTIDE SEQUENCE [LARGE SCALE GENOMIC DNA]</scope>
    <source>
        <strain evidence="3">s-10</strain>
    </source>
</reference>
<name>A0A7W1WTL7_9BACL</name>
<evidence type="ECO:0000313" key="2">
    <source>
        <dbReference type="EMBL" id="MBA4495611.1"/>
    </source>
</evidence>
<keyword evidence="3" id="KW-1185">Reference proteome</keyword>
<keyword evidence="1" id="KW-0812">Transmembrane</keyword>
<dbReference type="RefSeq" id="WP_181753244.1">
    <property type="nucleotide sequence ID" value="NZ_JACEIQ010000017.1"/>
</dbReference>